<name>A0A1D8PJU8_CANAL</name>
<dbReference type="InterPro" id="IPR022703">
    <property type="entry name" value="DUF3533"/>
</dbReference>
<keyword evidence="2" id="KW-1133">Transmembrane helix</keyword>
<dbReference type="InParanoid" id="A0A1D8PJU8"/>
<dbReference type="OrthoDB" id="2140105at2759"/>
<evidence type="ECO:0000256" key="2">
    <source>
        <dbReference type="SAM" id="Phobius"/>
    </source>
</evidence>
<dbReference type="VEuPathDB" id="FungiDB:C3_03980C_A"/>
<feature type="transmembrane region" description="Helical" evidence="2">
    <location>
        <begin position="315"/>
        <end position="341"/>
    </location>
</feature>
<dbReference type="AlphaFoldDB" id="A0A1D8PJU8"/>
<feature type="transmembrane region" description="Helical" evidence="2">
    <location>
        <begin position="442"/>
        <end position="464"/>
    </location>
</feature>
<dbReference type="InterPro" id="IPR053001">
    <property type="entry name" value="MNNG_permease-like"/>
</dbReference>
<reference evidence="5 6" key="1">
    <citation type="journal article" date="2004" name="Proc. Natl. Acad. Sci. U.S.A.">
        <title>The diploid genome sequence of Candida albicans.</title>
        <authorList>
            <person name="Jones T."/>
            <person name="Federspiel N.A."/>
            <person name="Chibana H."/>
            <person name="Dungan J."/>
            <person name="Kalman S."/>
            <person name="Magee B.B."/>
            <person name="Newport G."/>
            <person name="Thorstenson Y.R."/>
            <person name="Agabian N."/>
            <person name="Magee P.T."/>
            <person name="Davis R.W."/>
            <person name="Scherer S."/>
        </authorList>
    </citation>
    <scope>NUCLEOTIDE SEQUENCE [LARGE SCALE GENOMIC DNA]</scope>
    <source>
        <strain evidence="6">SC5314 / ATCC MYA-2876</strain>
    </source>
</reference>
<dbReference type="EMBL" id="CP017625">
    <property type="protein sequence ID" value="AOW28421.1"/>
    <property type="molecule type" value="Genomic_DNA"/>
</dbReference>
<dbReference type="FunCoup" id="A0A1D8PJU8">
    <property type="interactions" value="38"/>
</dbReference>
<proteinExistence type="predicted"/>
<evidence type="ECO:0000259" key="3">
    <source>
        <dbReference type="Pfam" id="PF12051"/>
    </source>
</evidence>
<dbReference type="STRING" id="237561.A0A1D8PJU8"/>
<keyword evidence="2" id="KW-0812">Transmembrane</keyword>
<evidence type="ECO:0000313" key="5">
    <source>
        <dbReference type="EMBL" id="AOW28421.1"/>
    </source>
</evidence>
<feature type="domain" description="DUF3533" evidence="3">
    <location>
        <begin position="70"/>
        <end position="452"/>
    </location>
</feature>
<feature type="transmembrane region" description="Helical" evidence="2">
    <location>
        <begin position="68"/>
        <end position="92"/>
    </location>
</feature>
<feature type="compositionally biased region" description="Polar residues" evidence="1">
    <location>
        <begin position="1"/>
        <end position="16"/>
    </location>
</feature>
<organism evidence="5 6">
    <name type="scientific">Candida albicans (strain SC5314 / ATCC MYA-2876)</name>
    <name type="common">Yeast</name>
    <dbReference type="NCBI Taxonomy" id="237561"/>
    <lineage>
        <taxon>Eukaryota</taxon>
        <taxon>Fungi</taxon>
        <taxon>Dikarya</taxon>
        <taxon>Ascomycota</taxon>
        <taxon>Saccharomycotina</taxon>
        <taxon>Pichiomycetes</taxon>
        <taxon>Debaryomycetaceae</taxon>
        <taxon>Candida/Lodderomyces clade</taxon>
        <taxon>Candida</taxon>
    </lineage>
</organism>
<dbReference type="CGD" id="CAL0000198761">
    <property type="gene designation" value="orf19.10330"/>
</dbReference>
<feature type="transmembrane region" description="Helical" evidence="2">
    <location>
        <begin position="353"/>
        <end position="380"/>
    </location>
</feature>
<dbReference type="RefSeq" id="XP_711008.2">
    <property type="nucleotide sequence ID" value="XM_705916.2"/>
</dbReference>
<keyword evidence="2" id="KW-0472">Membrane</keyword>
<reference evidence="5 6" key="2">
    <citation type="journal article" date="2007" name="Genome Biol.">
        <title>Assembly of the Candida albicans genome into sixteen supercontigs aligned on the eight chromosomes.</title>
        <authorList>
            <person name="van het Hoog M."/>
            <person name="Rast T.J."/>
            <person name="Martchenko M."/>
            <person name="Grindle S."/>
            <person name="Dignard D."/>
            <person name="Hogues H."/>
            <person name="Cuomo C."/>
            <person name="Berriman M."/>
            <person name="Scherer S."/>
            <person name="Magee B.B."/>
            <person name="Whiteway M."/>
            <person name="Chibana H."/>
            <person name="Nantel A."/>
            <person name="Magee P.T."/>
        </authorList>
    </citation>
    <scope>GENOME REANNOTATION</scope>
    <source>
        <strain evidence="6">SC5314 / ATCC MYA-2876</strain>
    </source>
</reference>
<gene>
    <name evidence="5" type="ordered locus">CAALFM_C303980CA</name>
    <name evidence="4" type="ordered locus">orf19.10330</name>
</gene>
<evidence type="ECO:0000313" key="6">
    <source>
        <dbReference type="Proteomes" id="UP000000559"/>
    </source>
</evidence>
<dbReference type="Proteomes" id="UP000000559">
    <property type="component" value="Chromosome 3"/>
</dbReference>
<dbReference type="PANTHER" id="PTHR34814">
    <property type="entry name" value="NITROSOGUANIDINE RESISTANCE PROTEIN SNG1"/>
    <property type="match status" value="1"/>
</dbReference>
<reference evidence="5 6" key="3">
    <citation type="journal article" date="2013" name="Genome Biol.">
        <title>Assembly of a phased diploid Candida albicans genome facilitates allele-specific measurements and provides a simple model for repeat and indel structure.</title>
        <authorList>
            <person name="Muzzey D."/>
            <person name="Schwartz K."/>
            <person name="Weissman J.S."/>
            <person name="Sherlock G."/>
        </authorList>
    </citation>
    <scope>NUCLEOTIDE SEQUENCE [LARGE SCALE GENOMIC DNA]</scope>
    <source>
        <strain evidence="6">SC5314 / ATCC MYA-2876</strain>
    </source>
</reference>
<evidence type="ECO:0000256" key="1">
    <source>
        <dbReference type="SAM" id="MobiDB-lite"/>
    </source>
</evidence>
<dbReference type="Pfam" id="PF12051">
    <property type="entry name" value="DUF3533"/>
    <property type="match status" value="1"/>
</dbReference>
<dbReference type="eggNOG" id="ENOG502QUA0">
    <property type="taxonomic scope" value="Eukaryota"/>
</dbReference>
<feature type="region of interest" description="Disordered" evidence="1">
    <location>
        <begin position="1"/>
        <end position="40"/>
    </location>
</feature>
<dbReference type="KEGG" id="cal:CAALFM_C303980CA"/>
<dbReference type="PANTHER" id="PTHR34814:SF1">
    <property type="entry name" value="NITROSOGUANIDINE RESISTANCE PROTEIN SNG1"/>
    <property type="match status" value="1"/>
</dbReference>
<dbReference type="GO" id="GO:0016020">
    <property type="term" value="C:membrane"/>
    <property type="evidence" value="ECO:0000318"/>
    <property type="project" value="GO_Central"/>
</dbReference>
<keyword evidence="6" id="KW-1185">Reference proteome</keyword>
<accession>A0A1D8PJU8</accession>
<evidence type="ECO:0000313" key="4">
    <source>
        <dbReference type="CGD" id="CAL0000198761"/>
    </source>
</evidence>
<feature type="compositionally biased region" description="Polar residues" evidence="1">
    <location>
        <begin position="27"/>
        <end position="38"/>
    </location>
</feature>
<protein>
    <recommendedName>
        <fullName evidence="3">DUF3533 domain-containing protein</fullName>
    </recommendedName>
</protein>
<dbReference type="GeneID" id="3647399"/>
<sequence length="503" mass="58296">MSEPAANSQYDTHLSPQQQQQQKHKYLSSSDSEASPPTRNMVKKVNKGFSLFSRKLQTERRKIALKYFLNYLIMGVGVLAIFSIYWGSFYGINGRIKNLKMLVVIEDDSIINGLNPVFGDNLKEILQTPEAKTKGNWKIYNSTEFAQIASKSNRTAEQEIMHQIHHQKYWASLHVMPNASYNYFNAMSQGDANYDPVKNTVHSIYETGRDFNGMTQFVIPSINGVENIWLSRQPNMTFDIVRNVTIDSAVKSKLLAQPIRFEIVDPVPWNDPILIGPFHDLQIYMTILTLLQFEFFSPIHKEVSKLGLKRGHYMIYRFTASILSFFILSLFCCLVTLAFQVDLTVTYGRAGFVVYWMIAFMTMWALGSVNEIVAMLLITFYPPLVQFWLLFWIICNITPTFTPMAVIPKFFRYGYALPIHNSYEATKTVFFRTYKAQLGRNFGILAAWFAVLSIIFPIIVYYFITTTNKTFEQQVCAVVHERNQLETEDYQEYDRNEKRTNNY</sequence>